<dbReference type="PANTHER" id="PTHR43077">
    <property type="entry name" value="TRANSPORT PERMEASE YVFS-RELATED"/>
    <property type="match status" value="1"/>
</dbReference>
<feature type="transmembrane region" description="Helical" evidence="5">
    <location>
        <begin position="185"/>
        <end position="202"/>
    </location>
</feature>
<evidence type="ECO:0000259" key="6">
    <source>
        <dbReference type="Pfam" id="PF12698"/>
    </source>
</evidence>
<accession>A0ABW4JPC7</accession>
<keyword evidence="3 5" id="KW-1133">Transmembrane helix</keyword>
<feature type="transmembrane region" description="Helical" evidence="5">
    <location>
        <begin position="268"/>
        <end position="289"/>
    </location>
</feature>
<keyword evidence="2 5" id="KW-0812">Transmembrane</keyword>
<evidence type="ECO:0000256" key="5">
    <source>
        <dbReference type="SAM" id="Phobius"/>
    </source>
</evidence>
<evidence type="ECO:0000256" key="3">
    <source>
        <dbReference type="ARBA" id="ARBA00022989"/>
    </source>
</evidence>
<dbReference type="InterPro" id="IPR051328">
    <property type="entry name" value="T7SS_ABC-Transporter"/>
</dbReference>
<comment type="caution">
    <text evidence="7">The sequence shown here is derived from an EMBL/GenBank/DDBJ whole genome shotgun (WGS) entry which is preliminary data.</text>
</comment>
<feature type="transmembrane region" description="Helical" evidence="5">
    <location>
        <begin position="228"/>
        <end position="256"/>
    </location>
</feature>
<dbReference type="Proteomes" id="UP001597079">
    <property type="component" value="Unassembled WGS sequence"/>
</dbReference>
<comment type="subcellular location">
    <subcellularLocation>
        <location evidence="1">Membrane</location>
        <topology evidence="1">Multi-pass membrane protein</topology>
    </subcellularLocation>
</comment>
<dbReference type="EMBL" id="JBHUCX010000099">
    <property type="protein sequence ID" value="MFD1677863.1"/>
    <property type="molecule type" value="Genomic_DNA"/>
</dbReference>
<sequence>MNIQLAVKMAKANLLALVRDRKALVFLFAMPLVITAVLSFALGGIFGSNPKIPSFPVVVYNQDAGSLGKGLVQTLEKQTGQMTVHEANSLASARAQTSSNEANVVVWIPQNFSQSIEAGHKSDVRIEAGADHDTESSIVNDIVQAYGQSMAETQFAAKNLPNQTADIKAAKVQSISTTLHSVSTGSYYAIGMMVMFMLTHALNRAGRMVREKQGDLYRRMMASPASRYAIVSGHLLSTFVVLLLYGAALLLCFRFILNIHLGPIDQTVMILVAYAVALSGISVALGSWINNMRIMDSLGQIGAQIAAILGGSFYPLYGFPQFMQRIGRGLPNGQVLTAMVNSVMGISSRELLAPFCYLVVLGIICGLVGSLRYGRTVERGGVAG</sequence>
<feature type="transmembrane region" description="Helical" evidence="5">
    <location>
        <begin position="351"/>
        <end position="371"/>
    </location>
</feature>
<dbReference type="PANTHER" id="PTHR43077:SF10">
    <property type="entry name" value="TRANSPORT PERMEASE PROTEIN"/>
    <property type="match status" value="1"/>
</dbReference>
<dbReference type="RefSeq" id="WP_377945784.1">
    <property type="nucleotide sequence ID" value="NZ_JBHUCX010000099.1"/>
</dbReference>
<dbReference type="Gene3D" id="3.40.1710.10">
    <property type="entry name" value="abc type-2 transporter like domain"/>
    <property type="match status" value="1"/>
</dbReference>
<evidence type="ECO:0000313" key="7">
    <source>
        <dbReference type="EMBL" id="MFD1677863.1"/>
    </source>
</evidence>
<organism evidence="7 8">
    <name type="scientific">Alicyclobacillus fodiniaquatilis</name>
    <dbReference type="NCBI Taxonomy" id="1661150"/>
    <lineage>
        <taxon>Bacteria</taxon>
        <taxon>Bacillati</taxon>
        <taxon>Bacillota</taxon>
        <taxon>Bacilli</taxon>
        <taxon>Bacillales</taxon>
        <taxon>Alicyclobacillaceae</taxon>
        <taxon>Alicyclobacillus</taxon>
    </lineage>
</organism>
<feature type="transmembrane region" description="Helical" evidence="5">
    <location>
        <begin position="301"/>
        <end position="319"/>
    </location>
</feature>
<feature type="transmembrane region" description="Helical" evidence="5">
    <location>
        <begin position="23"/>
        <end position="46"/>
    </location>
</feature>
<evidence type="ECO:0000256" key="2">
    <source>
        <dbReference type="ARBA" id="ARBA00022692"/>
    </source>
</evidence>
<protein>
    <submittedName>
        <fullName evidence="7">ABC transporter permease</fullName>
    </submittedName>
</protein>
<evidence type="ECO:0000256" key="1">
    <source>
        <dbReference type="ARBA" id="ARBA00004141"/>
    </source>
</evidence>
<gene>
    <name evidence="7" type="ORF">ACFSB2_24675</name>
</gene>
<reference evidence="8" key="1">
    <citation type="journal article" date="2019" name="Int. J. Syst. Evol. Microbiol.">
        <title>The Global Catalogue of Microorganisms (GCM) 10K type strain sequencing project: providing services to taxonomists for standard genome sequencing and annotation.</title>
        <authorList>
            <consortium name="The Broad Institute Genomics Platform"/>
            <consortium name="The Broad Institute Genome Sequencing Center for Infectious Disease"/>
            <person name="Wu L."/>
            <person name="Ma J."/>
        </authorList>
    </citation>
    <scope>NUCLEOTIDE SEQUENCE [LARGE SCALE GENOMIC DNA]</scope>
    <source>
        <strain evidence="8">CGMCC 1.12286</strain>
    </source>
</reference>
<keyword evidence="4 5" id="KW-0472">Membrane</keyword>
<dbReference type="InterPro" id="IPR013525">
    <property type="entry name" value="ABC2_TM"/>
</dbReference>
<proteinExistence type="predicted"/>
<evidence type="ECO:0000256" key="4">
    <source>
        <dbReference type="ARBA" id="ARBA00023136"/>
    </source>
</evidence>
<evidence type="ECO:0000313" key="8">
    <source>
        <dbReference type="Proteomes" id="UP001597079"/>
    </source>
</evidence>
<keyword evidence="8" id="KW-1185">Reference proteome</keyword>
<name>A0ABW4JPC7_9BACL</name>
<feature type="domain" description="ABC-2 type transporter transmembrane" evidence="6">
    <location>
        <begin position="24"/>
        <end position="369"/>
    </location>
</feature>
<dbReference type="Pfam" id="PF12698">
    <property type="entry name" value="ABC2_membrane_3"/>
    <property type="match status" value="1"/>
</dbReference>